<dbReference type="InterPro" id="IPR005018">
    <property type="entry name" value="DOMON_domain"/>
</dbReference>
<dbReference type="PROSITE" id="PS50939">
    <property type="entry name" value="CYTOCHROME_B561"/>
    <property type="match status" value="1"/>
</dbReference>
<evidence type="ECO:0000313" key="14">
    <source>
        <dbReference type="Proteomes" id="UP000693970"/>
    </source>
</evidence>
<evidence type="ECO:0000256" key="6">
    <source>
        <dbReference type="ARBA" id="ARBA00022989"/>
    </source>
</evidence>
<feature type="transmembrane region" description="Helical" evidence="9">
    <location>
        <begin position="532"/>
        <end position="560"/>
    </location>
</feature>
<feature type="transmembrane region" description="Helical" evidence="9">
    <location>
        <begin position="501"/>
        <end position="525"/>
    </location>
</feature>
<feature type="compositionally biased region" description="Low complexity" evidence="8">
    <location>
        <begin position="250"/>
        <end position="265"/>
    </location>
</feature>
<keyword evidence="4 10" id="KW-0732">Signal</keyword>
<dbReference type="SMART" id="SM00665">
    <property type="entry name" value="B561"/>
    <property type="match status" value="1"/>
</dbReference>
<reference evidence="13" key="2">
    <citation type="submission" date="2021-04" db="EMBL/GenBank/DDBJ databases">
        <authorList>
            <person name="Podell S."/>
        </authorList>
    </citation>
    <scope>NUCLEOTIDE SEQUENCE</scope>
    <source>
        <strain evidence="13">Hildebrandi</strain>
    </source>
</reference>
<feature type="transmembrane region" description="Helical" evidence="9">
    <location>
        <begin position="672"/>
        <end position="690"/>
    </location>
</feature>
<dbReference type="OrthoDB" id="48387at2759"/>
<evidence type="ECO:0000313" key="13">
    <source>
        <dbReference type="EMBL" id="KAG7359882.1"/>
    </source>
</evidence>
<comment type="caution">
    <text evidence="13">The sequence shown here is derived from an EMBL/GenBank/DDBJ whole genome shotgun (WGS) entry which is preliminary data.</text>
</comment>
<evidence type="ECO:0000256" key="5">
    <source>
        <dbReference type="ARBA" id="ARBA00022982"/>
    </source>
</evidence>
<dbReference type="AlphaFoldDB" id="A0A9K3LCZ2"/>
<dbReference type="CDD" id="cd08760">
    <property type="entry name" value="Cyt_b561_FRRS1_like"/>
    <property type="match status" value="1"/>
</dbReference>
<feature type="compositionally biased region" description="Polar residues" evidence="8">
    <location>
        <begin position="272"/>
        <end position="288"/>
    </location>
</feature>
<dbReference type="EMBL" id="JAGRRH010000013">
    <property type="protein sequence ID" value="KAG7359882.1"/>
    <property type="molecule type" value="Genomic_DNA"/>
</dbReference>
<dbReference type="Proteomes" id="UP000693970">
    <property type="component" value="Unassembled WGS sequence"/>
</dbReference>
<feature type="domain" description="DOMON" evidence="11">
    <location>
        <begin position="324"/>
        <end position="455"/>
    </location>
</feature>
<protein>
    <submittedName>
        <fullName evidence="13">Cytochrome b561</fullName>
    </submittedName>
</protein>
<feature type="domain" description="DOMON" evidence="11">
    <location>
        <begin position="73"/>
        <end position="219"/>
    </location>
</feature>
<feature type="transmembrane region" description="Helical" evidence="9">
    <location>
        <begin position="572"/>
        <end position="592"/>
    </location>
</feature>
<reference evidence="13" key="1">
    <citation type="journal article" date="2021" name="Sci. Rep.">
        <title>Diploid genomic architecture of Nitzschia inconspicua, an elite biomass production diatom.</title>
        <authorList>
            <person name="Oliver A."/>
            <person name="Podell S."/>
            <person name="Pinowska A."/>
            <person name="Traller J.C."/>
            <person name="Smith S.R."/>
            <person name="McClure R."/>
            <person name="Beliaev A."/>
            <person name="Bohutskyi P."/>
            <person name="Hill E.A."/>
            <person name="Rabines A."/>
            <person name="Zheng H."/>
            <person name="Allen L.Z."/>
            <person name="Kuo A."/>
            <person name="Grigoriev I.V."/>
            <person name="Allen A.E."/>
            <person name="Hazlebeck D."/>
            <person name="Allen E.E."/>
        </authorList>
    </citation>
    <scope>NUCLEOTIDE SEQUENCE</scope>
    <source>
        <strain evidence="13">Hildebrandi</strain>
    </source>
</reference>
<evidence type="ECO:0000256" key="9">
    <source>
        <dbReference type="SAM" id="Phobius"/>
    </source>
</evidence>
<dbReference type="InterPro" id="IPR006593">
    <property type="entry name" value="Cyt_b561/ferric_Rdtase_TM"/>
</dbReference>
<keyword evidence="5" id="KW-0249">Electron transport</keyword>
<evidence type="ECO:0000259" key="11">
    <source>
        <dbReference type="PROSITE" id="PS50836"/>
    </source>
</evidence>
<comment type="subcellular location">
    <subcellularLocation>
        <location evidence="1">Membrane</location>
    </subcellularLocation>
</comment>
<evidence type="ECO:0000256" key="2">
    <source>
        <dbReference type="ARBA" id="ARBA00022448"/>
    </source>
</evidence>
<dbReference type="GO" id="GO:0016020">
    <property type="term" value="C:membrane"/>
    <property type="evidence" value="ECO:0007669"/>
    <property type="project" value="UniProtKB-SubCell"/>
</dbReference>
<name>A0A9K3LCZ2_9STRA</name>
<proteinExistence type="predicted"/>
<keyword evidence="6 9" id="KW-1133">Transmembrane helix</keyword>
<feature type="transmembrane region" description="Helical" evidence="9">
    <location>
        <begin position="639"/>
        <end position="660"/>
    </location>
</feature>
<feature type="region of interest" description="Disordered" evidence="8">
    <location>
        <begin position="709"/>
        <end position="728"/>
    </location>
</feature>
<evidence type="ECO:0000256" key="4">
    <source>
        <dbReference type="ARBA" id="ARBA00022729"/>
    </source>
</evidence>
<keyword evidence="2" id="KW-0813">Transport</keyword>
<keyword evidence="3 9" id="KW-0812">Transmembrane</keyword>
<organism evidence="13 14">
    <name type="scientific">Nitzschia inconspicua</name>
    <dbReference type="NCBI Taxonomy" id="303405"/>
    <lineage>
        <taxon>Eukaryota</taxon>
        <taxon>Sar</taxon>
        <taxon>Stramenopiles</taxon>
        <taxon>Ochrophyta</taxon>
        <taxon>Bacillariophyta</taxon>
        <taxon>Bacillariophyceae</taxon>
        <taxon>Bacillariophycidae</taxon>
        <taxon>Bacillariales</taxon>
        <taxon>Bacillariaceae</taxon>
        <taxon>Nitzschia</taxon>
    </lineage>
</organism>
<evidence type="ECO:0000256" key="7">
    <source>
        <dbReference type="ARBA" id="ARBA00023136"/>
    </source>
</evidence>
<dbReference type="PANTHER" id="PTHR23130:SF171">
    <property type="entry name" value="OS01G0895300 PROTEIN"/>
    <property type="match status" value="1"/>
</dbReference>
<evidence type="ECO:0000256" key="8">
    <source>
        <dbReference type="SAM" id="MobiDB-lite"/>
    </source>
</evidence>
<evidence type="ECO:0000256" key="1">
    <source>
        <dbReference type="ARBA" id="ARBA00004370"/>
    </source>
</evidence>
<evidence type="ECO:0000256" key="3">
    <source>
        <dbReference type="ARBA" id="ARBA00022692"/>
    </source>
</evidence>
<feature type="signal peptide" evidence="10">
    <location>
        <begin position="1"/>
        <end position="23"/>
    </location>
</feature>
<gene>
    <name evidence="13" type="ORF">IV203_034980</name>
</gene>
<dbReference type="PROSITE" id="PS50836">
    <property type="entry name" value="DOMON"/>
    <property type="match status" value="2"/>
</dbReference>
<evidence type="ECO:0000259" key="12">
    <source>
        <dbReference type="PROSITE" id="PS50939"/>
    </source>
</evidence>
<dbReference type="PANTHER" id="PTHR23130">
    <property type="entry name" value="CYTOCHROME B561 AND DOMON DOMAIN-CONTAINING PROTEIN"/>
    <property type="match status" value="1"/>
</dbReference>
<evidence type="ECO:0000256" key="10">
    <source>
        <dbReference type="SAM" id="SignalP"/>
    </source>
</evidence>
<feature type="chain" id="PRO_5039888854" evidence="10">
    <location>
        <begin position="24"/>
        <end position="728"/>
    </location>
</feature>
<feature type="domain" description="Cytochrome b561" evidence="12">
    <location>
        <begin position="462"/>
        <end position="692"/>
    </location>
</feature>
<sequence length="728" mass="78791">MRAGRSYYHLLSLLLGVFSGVDCTTSDVNFYQSDSTQRQRRDLQSVVITDATVNFVPSTESKFDHMVSMSGTDNLSFHWNDISGSNDIIRGRLIHKADSIEQAPTWLGFGVYHSNNDYDALPTAIDSFMKGSSAMIGMVSDQAIESEVHAKHYLLADQTAEAITETIDESVLSATIFQHDSDDGTVTTELTFAKKISGSPSSSTELRRDGTNVFLWAVGPPGGTAGVFGKHTLKGVMFLDFQKVKDQSMGTSTTATTSTTGTTAETTKEDITSSTTNNPADTSAQQTVAPPKDVRPNIAPTVSAQCTSTIFGQGPGIGTVPLTPTSTFSFQILSDNKIQIALEHLSTHPVWLGVASSPNGYMVGSSAIIGSPGTDAQAISPPRRYSLMDQTNSGIQESPDASLENASITSVTTTDGSKELFTLKFTKPLWGDANEPNPILRADQGTTATFLYAVGEGRELAYHQHRGAFRVDLSQCGGSVGVNGNAESSANSKVWINHGLFAVHGFLAALAWAFLTPFAITVAWFRTLVPASWIYIHVFANVFTVILTLLAFALAVVGVARQDGGDHFSKTHHWVGTFLMAISAFQVTNGFLRPPVERKDPHPGVGSSPNVMMPPQQLIFGIFPVPRTPREAWHTTHRMLGLAALAMGIYQMQSGLKLYAARFQTSSIVNYYWMYVGIFIVSLVVLKLYVIREEDRARQGVLQAVSTIEPNPDDEAQDETVGMSHTMA</sequence>
<accession>A0A9K3LCZ2</accession>
<keyword evidence="14" id="KW-1185">Reference proteome</keyword>
<keyword evidence="7 9" id="KW-0472">Membrane</keyword>
<feature type="region of interest" description="Disordered" evidence="8">
    <location>
        <begin position="249"/>
        <end position="294"/>
    </location>
</feature>